<dbReference type="PROSITE" id="PS51294">
    <property type="entry name" value="HTH_MYB"/>
    <property type="match status" value="2"/>
</dbReference>
<keyword evidence="2" id="KW-0677">Repeat</keyword>
<sequence length="269" mass="30393">MGRSSSRCDKEGANKGAWTAHEDQVLRDYVKEYGEGKWGKMSRETGLKRCGKSCRLRWLNYLRPDIKRGNITEDEEELIIRLHKLLGNRWSLIAGRLPGRTDNEIKNYWNSTIRKKQENSSRRSRNERKTIKDPYLTNNEIRPTSSTRNELAEQPFLSGVERNIKAEPDSGDGFLQTTGGSGMAWNFIMDLNAGPLSISEFLHTDFSKLCELNTMVADCTNGADIGHLELSKSFLFMKIVAEASLYLQQLLNDWGAGIDSCLLEAALGP</sequence>
<reference evidence="8" key="1">
    <citation type="submission" date="2010-03" db="EMBL/GenBank/DDBJ databases">
        <title>Characterization and functions analysis of MYB transcript factors from several Rosa rugosa.</title>
        <authorList>
            <person name="Ning G.G."/>
            <person name="Bao M.Z."/>
            <person name="Qin H.D."/>
        </authorList>
    </citation>
    <scope>NUCLEOTIDE SEQUENCE</scope>
</reference>
<organism evidence="8">
    <name type="scientific">Rosa rugosa</name>
    <name type="common">Rugosa rose</name>
    <dbReference type="NCBI Taxonomy" id="74645"/>
    <lineage>
        <taxon>Eukaryota</taxon>
        <taxon>Viridiplantae</taxon>
        <taxon>Streptophyta</taxon>
        <taxon>Embryophyta</taxon>
        <taxon>Tracheophyta</taxon>
        <taxon>Spermatophyta</taxon>
        <taxon>Magnoliopsida</taxon>
        <taxon>eudicotyledons</taxon>
        <taxon>Gunneridae</taxon>
        <taxon>Pentapetalae</taxon>
        <taxon>rosids</taxon>
        <taxon>fabids</taxon>
        <taxon>Rosales</taxon>
        <taxon>Rosaceae</taxon>
        <taxon>Rosoideae</taxon>
        <taxon>Rosoideae incertae sedis</taxon>
        <taxon>Rosa</taxon>
    </lineage>
</organism>
<protein>
    <submittedName>
        <fullName evidence="8">Putative MYB transcription factor</fullName>
    </submittedName>
</protein>
<dbReference type="AlphaFoldDB" id="D6PT02"/>
<evidence type="ECO:0000256" key="2">
    <source>
        <dbReference type="ARBA" id="ARBA00022737"/>
    </source>
</evidence>
<dbReference type="PANTHER" id="PTHR47999">
    <property type="entry name" value="TRANSCRIPTION FACTOR MYB8-RELATED-RELATED"/>
    <property type="match status" value="1"/>
</dbReference>
<evidence type="ECO:0000313" key="8">
    <source>
        <dbReference type="EMBL" id="ADG56765.1"/>
    </source>
</evidence>
<dbReference type="InterPro" id="IPR001005">
    <property type="entry name" value="SANT/Myb"/>
</dbReference>
<evidence type="ECO:0000256" key="3">
    <source>
        <dbReference type="ARBA" id="ARBA00023125"/>
    </source>
</evidence>
<evidence type="ECO:0000256" key="1">
    <source>
        <dbReference type="ARBA" id="ARBA00004123"/>
    </source>
</evidence>
<dbReference type="Pfam" id="PF00249">
    <property type="entry name" value="Myb_DNA-binding"/>
    <property type="match status" value="2"/>
</dbReference>
<gene>
    <name evidence="8" type="primary">MYB3</name>
</gene>
<comment type="subcellular location">
    <subcellularLocation>
        <location evidence="1">Nucleus</location>
    </subcellularLocation>
</comment>
<dbReference type="GO" id="GO:0003677">
    <property type="term" value="F:DNA binding"/>
    <property type="evidence" value="ECO:0007669"/>
    <property type="project" value="UniProtKB-KW"/>
</dbReference>
<dbReference type="FunFam" id="1.10.10.60:FF:000001">
    <property type="entry name" value="MYB-related transcription factor"/>
    <property type="match status" value="1"/>
</dbReference>
<feature type="region of interest" description="Disordered" evidence="5">
    <location>
        <begin position="114"/>
        <end position="142"/>
    </location>
</feature>
<evidence type="ECO:0000256" key="4">
    <source>
        <dbReference type="ARBA" id="ARBA00023242"/>
    </source>
</evidence>
<dbReference type="Gene3D" id="1.10.10.60">
    <property type="entry name" value="Homeodomain-like"/>
    <property type="match status" value="2"/>
</dbReference>
<feature type="domain" description="HTH myb-type" evidence="7">
    <location>
        <begin position="63"/>
        <end position="117"/>
    </location>
</feature>
<evidence type="ECO:0000256" key="5">
    <source>
        <dbReference type="SAM" id="MobiDB-lite"/>
    </source>
</evidence>
<dbReference type="InterPro" id="IPR009057">
    <property type="entry name" value="Homeodomain-like_sf"/>
</dbReference>
<keyword evidence="3" id="KW-0238">DNA-binding</keyword>
<proteinExistence type="evidence at transcript level"/>
<dbReference type="SUPFAM" id="SSF46689">
    <property type="entry name" value="Homeodomain-like"/>
    <property type="match status" value="1"/>
</dbReference>
<evidence type="ECO:0000259" key="6">
    <source>
        <dbReference type="PROSITE" id="PS50090"/>
    </source>
</evidence>
<dbReference type="PANTHER" id="PTHR47999:SF114">
    <property type="entry name" value="MYB FAMILY PROTEIN"/>
    <property type="match status" value="1"/>
</dbReference>
<accession>D6PT02</accession>
<dbReference type="InterPro" id="IPR015495">
    <property type="entry name" value="Myb_TF_plants"/>
</dbReference>
<name>D6PT02_ROSRU</name>
<dbReference type="SMART" id="SM00717">
    <property type="entry name" value="SANT"/>
    <property type="match status" value="2"/>
</dbReference>
<evidence type="ECO:0000259" key="7">
    <source>
        <dbReference type="PROSITE" id="PS51294"/>
    </source>
</evidence>
<dbReference type="EMBL" id="GU967442">
    <property type="protein sequence ID" value="ADG56765.1"/>
    <property type="molecule type" value="mRNA"/>
</dbReference>
<feature type="domain" description="Myb-like" evidence="6">
    <location>
        <begin position="10"/>
        <end position="62"/>
    </location>
</feature>
<feature type="domain" description="HTH myb-type" evidence="7">
    <location>
        <begin position="10"/>
        <end position="62"/>
    </location>
</feature>
<dbReference type="GO" id="GO:0005634">
    <property type="term" value="C:nucleus"/>
    <property type="evidence" value="ECO:0007669"/>
    <property type="project" value="UniProtKB-SubCell"/>
</dbReference>
<dbReference type="CDD" id="cd00167">
    <property type="entry name" value="SANT"/>
    <property type="match status" value="2"/>
</dbReference>
<keyword evidence="4" id="KW-0539">Nucleus</keyword>
<dbReference type="PROSITE" id="PS50090">
    <property type="entry name" value="MYB_LIKE"/>
    <property type="match status" value="2"/>
</dbReference>
<dbReference type="InterPro" id="IPR017930">
    <property type="entry name" value="Myb_dom"/>
</dbReference>
<feature type="domain" description="Myb-like" evidence="6">
    <location>
        <begin position="63"/>
        <end position="113"/>
    </location>
</feature>